<gene>
    <name evidence="2" type="ORF">BDP81DRAFT_431749</name>
</gene>
<dbReference type="AlphaFoldDB" id="A0AAJ0EF27"/>
<organism evidence="2 3">
    <name type="scientific">Colletotrichum phormii</name>
    <dbReference type="NCBI Taxonomy" id="359342"/>
    <lineage>
        <taxon>Eukaryota</taxon>
        <taxon>Fungi</taxon>
        <taxon>Dikarya</taxon>
        <taxon>Ascomycota</taxon>
        <taxon>Pezizomycotina</taxon>
        <taxon>Sordariomycetes</taxon>
        <taxon>Hypocreomycetidae</taxon>
        <taxon>Glomerellales</taxon>
        <taxon>Glomerellaceae</taxon>
        <taxon>Colletotrichum</taxon>
        <taxon>Colletotrichum acutatum species complex</taxon>
    </lineage>
</organism>
<dbReference type="EMBL" id="JAHMHQ010000014">
    <property type="protein sequence ID" value="KAK1634676.1"/>
    <property type="molecule type" value="Genomic_DNA"/>
</dbReference>
<protein>
    <submittedName>
        <fullName evidence="2">Uncharacterized protein</fullName>
    </submittedName>
</protein>
<keyword evidence="1" id="KW-0472">Membrane</keyword>
<name>A0AAJ0EF27_9PEZI</name>
<evidence type="ECO:0000313" key="2">
    <source>
        <dbReference type="EMBL" id="KAK1634676.1"/>
    </source>
</evidence>
<accession>A0AAJ0EF27</accession>
<sequence>MDKVVHISLLHQPLQPMLSSFLIFLLELISWTLLPLILAWIMHSLGVVNGGSSPGFLSRNIQVNAENLSNCAGARCDHIHY</sequence>
<evidence type="ECO:0000313" key="3">
    <source>
        <dbReference type="Proteomes" id="UP001243989"/>
    </source>
</evidence>
<keyword evidence="3" id="KW-1185">Reference proteome</keyword>
<reference evidence="2" key="1">
    <citation type="submission" date="2021-06" db="EMBL/GenBank/DDBJ databases">
        <title>Comparative genomics, transcriptomics and evolutionary studies reveal genomic signatures of adaptation to plant cell wall in hemibiotrophic fungi.</title>
        <authorList>
            <consortium name="DOE Joint Genome Institute"/>
            <person name="Baroncelli R."/>
            <person name="Diaz J.F."/>
            <person name="Benocci T."/>
            <person name="Peng M."/>
            <person name="Battaglia E."/>
            <person name="Haridas S."/>
            <person name="Andreopoulos W."/>
            <person name="Labutti K."/>
            <person name="Pangilinan J."/>
            <person name="Floch G.L."/>
            <person name="Makela M.R."/>
            <person name="Henrissat B."/>
            <person name="Grigoriev I.V."/>
            <person name="Crouch J.A."/>
            <person name="De Vries R.P."/>
            <person name="Sukno S.A."/>
            <person name="Thon M.R."/>
        </authorList>
    </citation>
    <scope>NUCLEOTIDE SEQUENCE</scope>
    <source>
        <strain evidence="2">CBS 102054</strain>
    </source>
</reference>
<keyword evidence="1" id="KW-1133">Transmembrane helix</keyword>
<dbReference type="GeneID" id="85475567"/>
<comment type="caution">
    <text evidence="2">The sequence shown here is derived from an EMBL/GenBank/DDBJ whole genome shotgun (WGS) entry which is preliminary data.</text>
</comment>
<evidence type="ECO:0000256" key="1">
    <source>
        <dbReference type="SAM" id="Phobius"/>
    </source>
</evidence>
<dbReference type="RefSeq" id="XP_060443283.1">
    <property type="nucleotide sequence ID" value="XM_060590705.1"/>
</dbReference>
<keyword evidence="1" id="KW-0812">Transmembrane</keyword>
<proteinExistence type="predicted"/>
<feature type="transmembrane region" description="Helical" evidence="1">
    <location>
        <begin position="21"/>
        <end position="42"/>
    </location>
</feature>
<dbReference type="Proteomes" id="UP001243989">
    <property type="component" value="Unassembled WGS sequence"/>
</dbReference>